<dbReference type="InterPro" id="IPR002350">
    <property type="entry name" value="Kazal_dom"/>
</dbReference>
<dbReference type="AlphaFoldDB" id="A0A8B6DBM6"/>
<evidence type="ECO:0000256" key="2">
    <source>
        <dbReference type="ARBA" id="ARBA00022900"/>
    </source>
</evidence>
<dbReference type="SMART" id="SM00280">
    <property type="entry name" value="KAZAL"/>
    <property type="match status" value="2"/>
</dbReference>
<feature type="chain" id="PRO_5033027566" description="Kazal-like domain-containing protein" evidence="4">
    <location>
        <begin position="22"/>
        <end position="151"/>
    </location>
</feature>
<dbReference type="Gene3D" id="3.30.60.30">
    <property type="match status" value="2"/>
</dbReference>
<keyword evidence="7" id="KW-1185">Reference proteome</keyword>
<gene>
    <name evidence="6" type="ORF">MGAL_10B017889</name>
</gene>
<evidence type="ECO:0000313" key="7">
    <source>
        <dbReference type="Proteomes" id="UP000596742"/>
    </source>
</evidence>
<evidence type="ECO:0000256" key="1">
    <source>
        <dbReference type="ARBA" id="ARBA00022690"/>
    </source>
</evidence>
<protein>
    <recommendedName>
        <fullName evidence="5">Kazal-like domain-containing protein</fullName>
    </recommendedName>
</protein>
<feature type="signal peptide" evidence="4">
    <location>
        <begin position="1"/>
        <end position="21"/>
    </location>
</feature>
<dbReference type="EMBL" id="UYJE01003082">
    <property type="protein sequence ID" value="VDI16397.1"/>
    <property type="molecule type" value="Genomic_DNA"/>
</dbReference>
<dbReference type="Proteomes" id="UP000596742">
    <property type="component" value="Unassembled WGS sequence"/>
</dbReference>
<dbReference type="GO" id="GO:0030154">
    <property type="term" value="P:cell differentiation"/>
    <property type="evidence" value="ECO:0007669"/>
    <property type="project" value="TreeGrafter"/>
</dbReference>
<reference evidence="6" key="1">
    <citation type="submission" date="2018-11" db="EMBL/GenBank/DDBJ databases">
        <authorList>
            <person name="Alioto T."/>
            <person name="Alioto T."/>
        </authorList>
    </citation>
    <scope>NUCLEOTIDE SEQUENCE</scope>
</reference>
<feature type="domain" description="Kazal-like" evidence="5">
    <location>
        <begin position="97"/>
        <end position="151"/>
    </location>
</feature>
<keyword evidence="4" id="KW-0732">Signal</keyword>
<accession>A0A8B6DBM6</accession>
<dbReference type="PANTHER" id="PTHR10913">
    <property type="entry name" value="FOLLISTATIN-RELATED"/>
    <property type="match status" value="1"/>
</dbReference>
<dbReference type="GO" id="GO:0005576">
    <property type="term" value="C:extracellular region"/>
    <property type="evidence" value="ECO:0007669"/>
    <property type="project" value="TreeGrafter"/>
</dbReference>
<dbReference type="SUPFAM" id="SSF100895">
    <property type="entry name" value="Kazal-type serine protease inhibitors"/>
    <property type="match status" value="2"/>
</dbReference>
<keyword evidence="1" id="KW-0646">Protease inhibitor</keyword>
<organism evidence="6 7">
    <name type="scientific">Mytilus galloprovincialis</name>
    <name type="common">Mediterranean mussel</name>
    <dbReference type="NCBI Taxonomy" id="29158"/>
    <lineage>
        <taxon>Eukaryota</taxon>
        <taxon>Metazoa</taxon>
        <taxon>Spiralia</taxon>
        <taxon>Lophotrochozoa</taxon>
        <taxon>Mollusca</taxon>
        <taxon>Bivalvia</taxon>
        <taxon>Autobranchia</taxon>
        <taxon>Pteriomorphia</taxon>
        <taxon>Mytilida</taxon>
        <taxon>Mytiloidea</taxon>
        <taxon>Mytilidae</taxon>
        <taxon>Mytilinae</taxon>
        <taxon>Mytilus</taxon>
    </lineage>
</organism>
<keyword evidence="2" id="KW-0722">Serine protease inhibitor</keyword>
<evidence type="ECO:0000256" key="3">
    <source>
        <dbReference type="ARBA" id="ARBA00023157"/>
    </source>
</evidence>
<dbReference type="InterPro" id="IPR036058">
    <property type="entry name" value="Kazal_dom_sf"/>
</dbReference>
<name>A0A8B6DBM6_MYTGA</name>
<dbReference type="PROSITE" id="PS51465">
    <property type="entry name" value="KAZAL_2"/>
    <property type="match status" value="2"/>
</dbReference>
<evidence type="ECO:0000256" key="4">
    <source>
        <dbReference type="SAM" id="SignalP"/>
    </source>
</evidence>
<dbReference type="CDD" id="cd00104">
    <property type="entry name" value="KAZAL_FS"/>
    <property type="match status" value="2"/>
</dbReference>
<comment type="caution">
    <text evidence="6">The sequence shown here is derived from an EMBL/GenBank/DDBJ whole genome shotgun (WGS) entry which is preliminary data.</text>
</comment>
<keyword evidence="3" id="KW-1015">Disulfide bond</keyword>
<dbReference type="InterPro" id="IPR050653">
    <property type="entry name" value="Prot_Inhib_GrowthFact_Antg"/>
</dbReference>
<evidence type="ECO:0000313" key="6">
    <source>
        <dbReference type="EMBL" id="VDI16397.1"/>
    </source>
</evidence>
<sequence length="151" mass="17011">MNYDFILVVLIIQVFVSPCNTRALTRYYCELADRINCRARDEARTCGSDGKTYYNMCALNIATCDHPRLHAVHSGPCPTSSTITDIPSVPTQDGLQAAYDIVCLDLFHHNCLLERSFQLCGSNKATYINLCEFDKARCTHRNLHVVKYGPC</sequence>
<dbReference type="Pfam" id="PF07648">
    <property type="entry name" value="Kazal_2"/>
    <property type="match status" value="2"/>
</dbReference>
<evidence type="ECO:0000259" key="5">
    <source>
        <dbReference type="PROSITE" id="PS51465"/>
    </source>
</evidence>
<dbReference type="GO" id="GO:0004867">
    <property type="term" value="F:serine-type endopeptidase inhibitor activity"/>
    <property type="evidence" value="ECO:0007669"/>
    <property type="project" value="UniProtKB-KW"/>
</dbReference>
<dbReference type="OrthoDB" id="126772at2759"/>
<dbReference type="PANTHER" id="PTHR10913:SF45">
    <property type="entry name" value="FOLLISTATIN, ISOFORM A-RELATED"/>
    <property type="match status" value="1"/>
</dbReference>
<feature type="domain" description="Kazal-like" evidence="5">
    <location>
        <begin position="13"/>
        <end position="79"/>
    </location>
</feature>
<proteinExistence type="predicted"/>